<dbReference type="AlphaFoldDB" id="A0AA50KP05"/>
<reference evidence="1 2" key="1">
    <citation type="submission" date="2023-02" db="EMBL/GenBank/DDBJ databases">
        <title>Complete genome sequence of a novel bacterium Oceanimonas sp. NTOU-MSR1 isolated from marine coast sediment.</title>
        <authorList>
            <person name="Yang H.-T."/>
            <person name="Chen Y.-L."/>
            <person name="Ho Y.-N."/>
        </authorList>
    </citation>
    <scope>NUCLEOTIDE SEQUENCE [LARGE SCALE GENOMIC DNA]</scope>
    <source>
        <strain evidence="1 2">NTOU-MSR1</strain>
    </source>
</reference>
<dbReference type="InterPro" id="IPR009797">
    <property type="entry name" value="DUF1367"/>
</dbReference>
<dbReference type="Proteomes" id="UP001223802">
    <property type="component" value="Chromosome"/>
</dbReference>
<dbReference type="Pfam" id="PF07105">
    <property type="entry name" value="DUF1367"/>
    <property type="match status" value="1"/>
</dbReference>
<keyword evidence="2" id="KW-1185">Reference proteome</keyword>
<gene>
    <name evidence="1" type="ORF">PU634_05030</name>
</gene>
<accession>A0AA50KP05</accession>
<name>A0AA50KP05_9GAMM</name>
<dbReference type="KEGG" id="ope:PU634_05030"/>
<organism evidence="1 2">
    <name type="scientific">Oceanimonas pelagia</name>
    <dbReference type="NCBI Taxonomy" id="3028314"/>
    <lineage>
        <taxon>Bacteria</taxon>
        <taxon>Pseudomonadati</taxon>
        <taxon>Pseudomonadota</taxon>
        <taxon>Gammaproteobacteria</taxon>
        <taxon>Aeromonadales</taxon>
        <taxon>Aeromonadaceae</taxon>
        <taxon>Oceanimonas</taxon>
    </lineage>
</organism>
<evidence type="ECO:0000313" key="1">
    <source>
        <dbReference type="EMBL" id="WMC11731.1"/>
    </source>
</evidence>
<protein>
    <submittedName>
        <fullName evidence="1">DUF1367 family protein</fullName>
    </submittedName>
</protein>
<dbReference type="EMBL" id="CP118224">
    <property type="protein sequence ID" value="WMC11731.1"/>
    <property type="molecule type" value="Genomic_DNA"/>
</dbReference>
<evidence type="ECO:0000313" key="2">
    <source>
        <dbReference type="Proteomes" id="UP001223802"/>
    </source>
</evidence>
<proteinExistence type="predicted"/>
<sequence length="196" mass="22138">MAEFSLIKHLGGVWLPATEVDHEATAQLPIGTLFTGKGSGRRNVRFHRKFFSLLNLGFDYWEPAGGLVTPAETRAVRAFVKYLSQWAALDTMTQAADAFLAQLEQHRADRFPVPAKSFEAYRKWVVEEAGFYDLITLPDGSVRKQARSLKFSKMTEHEFNELYKAAFGVIWRHVLVNTFASEDEAEAAVNQMMGYA</sequence>
<dbReference type="RefSeq" id="WP_306762966.1">
    <property type="nucleotide sequence ID" value="NZ_CP118224.1"/>
</dbReference>